<dbReference type="AlphaFoldDB" id="A0A087SVC7"/>
<evidence type="ECO:0000313" key="1">
    <source>
        <dbReference type="EMBL" id="KFM56816.1"/>
    </source>
</evidence>
<gene>
    <name evidence="1" type="ORF">X975_20019</name>
</gene>
<dbReference type="Proteomes" id="UP000054359">
    <property type="component" value="Unassembled WGS sequence"/>
</dbReference>
<name>A0A087SVC7_STEMI</name>
<proteinExistence type="predicted"/>
<sequence length="81" mass="9347">MKTLSSGENVSSPYRTAHLRHLVTNLERFYRRMQSPENFAEEDMKLGGCCRKTNFSEKTGHWNIGRFSDNRESFLPSCSDG</sequence>
<feature type="non-terminal residue" evidence="1">
    <location>
        <position position="81"/>
    </location>
</feature>
<accession>A0A087SVC7</accession>
<dbReference type="EMBL" id="KK112137">
    <property type="protein sequence ID" value="KFM56816.1"/>
    <property type="molecule type" value="Genomic_DNA"/>
</dbReference>
<reference evidence="1 2" key="1">
    <citation type="submission" date="2013-11" db="EMBL/GenBank/DDBJ databases">
        <title>Genome sequencing of Stegodyphus mimosarum.</title>
        <authorList>
            <person name="Bechsgaard J."/>
        </authorList>
    </citation>
    <scope>NUCLEOTIDE SEQUENCE [LARGE SCALE GENOMIC DNA]</scope>
</reference>
<protein>
    <submittedName>
        <fullName evidence="1">Uncharacterized protein</fullName>
    </submittedName>
</protein>
<keyword evidence="2" id="KW-1185">Reference proteome</keyword>
<organism evidence="1 2">
    <name type="scientific">Stegodyphus mimosarum</name>
    <name type="common">African social velvet spider</name>
    <dbReference type="NCBI Taxonomy" id="407821"/>
    <lineage>
        <taxon>Eukaryota</taxon>
        <taxon>Metazoa</taxon>
        <taxon>Ecdysozoa</taxon>
        <taxon>Arthropoda</taxon>
        <taxon>Chelicerata</taxon>
        <taxon>Arachnida</taxon>
        <taxon>Araneae</taxon>
        <taxon>Araneomorphae</taxon>
        <taxon>Entelegynae</taxon>
        <taxon>Eresoidea</taxon>
        <taxon>Eresidae</taxon>
        <taxon>Stegodyphus</taxon>
    </lineage>
</organism>
<evidence type="ECO:0000313" key="2">
    <source>
        <dbReference type="Proteomes" id="UP000054359"/>
    </source>
</evidence>